<keyword evidence="2" id="KW-0962">Peroxisome biogenesis</keyword>
<dbReference type="InterPro" id="IPR013919">
    <property type="entry name" value="Pex16"/>
</dbReference>
<dbReference type="AlphaFoldDB" id="A0A060TAP6"/>
<evidence type="ECO:0000256" key="1">
    <source>
        <dbReference type="ARBA" id="ARBA00009505"/>
    </source>
</evidence>
<dbReference type="PANTHER" id="PTHR13299">
    <property type="entry name" value="PEROXISOMAL MEMBRANE PROTEIN PEX16"/>
    <property type="match status" value="1"/>
</dbReference>
<dbReference type="PANTHER" id="PTHR13299:SF0">
    <property type="entry name" value="PEROXISOMAL MEMBRANE PROTEIN PEX16"/>
    <property type="match status" value="1"/>
</dbReference>
<keyword evidence="2" id="KW-0576">Peroxisome</keyword>
<reference evidence="3" key="2">
    <citation type="submission" date="2014-06" db="EMBL/GenBank/DDBJ databases">
        <title>The complete genome of Blastobotrys (Arxula) adeninivorans LS3 - a yeast of biotechnological interest.</title>
        <authorList>
            <person name="Kunze G."/>
            <person name="Gaillardin C."/>
            <person name="Czernicka M."/>
            <person name="Durrens P."/>
            <person name="Martin T."/>
            <person name="Boer E."/>
            <person name="Gabaldon T."/>
            <person name="Cruz J."/>
            <person name="Talla E."/>
            <person name="Marck C."/>
            <person name="Goffeau A."/>
            <person name="Barbe V."/>
            <person name="Baret P."/>
            <person name="Baronian K."/>
            <person name="Beier S."/>
            <person name="Bleykasten C."/>
            <person name="Bode R."/>
            <person name="Casaregola S."/>
            <person name="Despons L."/>
            <person name="Fairhead C."/>
            <person name="Giersberg M."/>
            <person name="Gierski P."/>
            <person name="Hahnel U."/>
            <person name="Hartmann A."/>
            <person name="Jankowska D."/>
            <person name="Jubin C."/>
            <person name="Jung P."/>
            <person name="Lafontaine I."/>
            <person name="Leh-Louis V."/>
            <person name="Lemaire M."/>
            <person name="Marcet-Houben M."/>
            <person name="Mascher M."/>
            <person name="Morel G."/>
            <person name="Richard G.-F."/>
            <person name="Riechen J."/>
            <person name="Sacerdot C."/>
            <person name="Sarkar A."/>
            <person name="Savel G."/>
            <person name="Schacherer J."/>
            <person name="Sherman D."/>
            <person name="Straub M.-L."/>
            <person name="Stein N."/>
            <person name="Thierry A."/>
            <person name="Trautwein-Schult A."/>
            <person name="Westhof E."/>
            <person name="Worch S."/>
            <person name="Dujon B."/>
            <person name="Souciet J.-L."/>
            <person name="Wincker P."/>
            <person name="Scholz U."/>
            <person name="Neuveglise N."/>
        </authorList>
    </citation>
    <scope>NUCLEOTIDE SEQUENCE</scope>
    <source>
        <strain evidence="3">LS3</strain>
    </source>
</reference>
<comment type="similarity">
    <text evidence="1 2">Belongs to the peroxin-16 family.</text>
</comment>
<sequence length="384" mass="43444">MSSVWLEKYQQFLLKNASQISSIESSLRSLTFILPGRFKDVEVASESLYSILQILGLYHDAIITKAAKKLVAIDPSFRTGAHNRYAEHQMSASKTYRALALCIQLTRYTELLWEMIARRKKGAKARWLVVLWIEVVKASLRLALFASTKRPLLSPPLIEREVDPSHLELDKDDNIVNEKNFGITGQDRAQLQQYEQAVLENKVSATWKMPRSGYGISTIIPVHDIDGYLSAKVLGPEDVKPPPELLHKLASPRAVVAEITYILRPVIYASLAYRYRNSKHSWTPWVVGAAIEYAARSQLMQSYKQDLPGGHRSLTKLEADELQRRGMALWWWLMRGAMYEGVTGPLIRGALRKVAWVPGSGLVGSVIEDYLYLVDNYHFASSSL</sequence>
<gene>
    <name evidence="3" type="ORF">GNLVRS02_ARAD1B02068g</name>
</gene>
<dbReference type="EMBL" id="HG937692">
    <property type="protein sequence ID" value="CDP35972.1"/>
    <property type="molecule type" value="Genomic_DNA"/>
</dbReference>
<organism evidence="3">
    <name type="scientific">Blastobotrys adeninivorans</name>
    <name type="common">Yeast</name>
    <name type="synonym">Arxula adeninivorans</name>
    <dbReference type="NCBI Taxonomy" id="409370"/>
    <lineage>
        <taxon>Eukaryota</taxon>
        <taxon>Fungi</taxon>
        <taxon>Dikarya</taxon>
        <taxon>Ascomycota</taxon>
        <taxon>Saccharomycotina</taxon>
        <taxon>Dipodascomycetes</taxon>
        <taxon>Dipodascales</taxon>
        <taxon>Trichomonascaceae</taxon>
        <taxon>Blastobotrys</taxon>
    </lineage>
</organism>
<dbReference type="PhylomeDB" id="A0A060TAP6"/>
<evidence type="ECO:0000256" key="2">
    <source>
        <dbReference type="RuleBase" id="RU365003"/>
    </source>
</evidence>
<dbReference type="Pfam" id="PF08610">
    <property type="entry name" value="Pex16"/>
    <property type="match status" value="1"/>
</dbReference>
<evidence type="ECO:0000313" key="3">
    <source>
        <dbReference type="EMBL" id="CDP35972.1"/>
    </source>
</evidence>
<proteinExistence type="inferred from homology"/>
<name>A0A060TAP6_BLAAD</name>
<dbReference type="GO" id="GO:0005778">
    <property type="term" value="C:peroxisomal membrane"/>
    <property type="evidence" value="ECO:0007669"/>
    <property type="project" value="UniProtKB-SubCell"/>
</dbReference>
<comment type="subcellular location">
    <subcellularLocation>
        <location evidence="2">Peroxisome membrane</location>
    </subcellularLocation>
</comment>
<reference evidence="3" key="1">
    <citation type="submission" date="2014-02" db="EMBL/GenBank/DDBJ databases">
        <authorList>
            <person name="Genoscope - CEA"/>
        </authorList>
    </citation>
    <scope>NUCLEOTIDE SEQUENCE</scope>
    <source>
        <strain evidence="3">LS3</strain>
    </source>
</reference>
<dbReference type="GO" id="GO:0007031">
    <property type="term" value="P:peroxisome organization"/>
    <property type="evidence" value="ECO:0007669"/>
    <property type="project" value="UniProtKB-KW"/>
</dbReference>
<protein>
    <recommendedName>
        <fullName evidence="2">Peroxisomal membrane protein PEX16</fullName>
    </recommendedName>
</protein>
<accession>A0A060TAP6</accession>